<dbReference type="AlphaFoldDB" id="A0A556U500"/>
<evidence type="ECO:0000313" key="1">
    <source>
        <dbReference type="EMBL" id="TSM77346.1"/>
    </source>
</evidence>
<reference evidence="1 2" key="1">
    <citation type="journal article" date="2019" name="Genome Biol. Evol.">
        <title>Whole-Genome Sequencing of the Giant Devil Catfish, Bagarius yarrelli.</title>
        <authorList>
            <person name="Jiang W."/>
            <person name="Lv Y."/>
            <person name="Cheng L."/>
            <person name="Yang K."/>
            <person name="Chao B."/>
            <person name="Wang X."/>
            <person name="Li Y."/>
            <person name="Pan X."/>
            <person name="You X."/>
            <person name="Zhang Y."/>
            <person name="Yang J."/>
            <person name="Li J."/>
            <person name="Zhang X."/>
            <person name="Liu S."/>
            <person name="Sun C."/>
            <person name="Yang J."/>
            <person name="Shi Q."/>
        </authorList>
    </citation>
    <scope>NUCLEOTIDE SEQUENCE [LARGE SCALE GENOMIC DNA]</scope>
    <source>
        <strain evidence="1">JWS20170419001</strain>
        <tissue evidence="1">Muscle</tissue>
    </source>
</reference>
<dbReference type="Proteomes" id="UP000319801">
    <property type="component" value="Unassembled WGS sequence"/>
</dbReference>
<dbReference type="OrthoDB" id="10613183at2759"/>
<sequence>MGKSQAPVALSRASLYRHVVIALSRAQAERLMAVQEKAEALGHVSGPVSGSLQDWKKLAGRVKRITDPPPASVLKKRESSHPGQIKDKSFLWTWNMSLIRAGGFYVSLSRMSVQSLQARPPNVSSDDSSEEFDYCQVLFTPAVCCQFGKTVKDIISWQWKQQLSRPVMEDGQAKTDAGRRVACSCSAFWVATSGHFHLIALQ</sequence>
<protein>
    <submittedName>
        <fullName evidence="1">Uncharacterized protein</fullName>
    </submittedName>
</protein>
<organism evidence="1 2">
    <name type="scientific">Bagarius yarrelli</name>
    <name type="common">Goonch</name>
    <name type="synonym">Bagrus yarrelli</name>
    <dbReference type="NCBI Taxonomy" id="175774"/>
    <lineage>
        <taxon>Eukaryota</taxon>
        <taxon>Metazoa</taxon>
        <taxon>Chordata</taxon>
        <taxon>Craniata</taxon>
        <taxon>Vertebrata</taxon>
        <taxon>Euteleostomi</taxon>
        <taxon>Actinopterygii</taxon>
        <taxon>Neopterygii</taxon>
        <taxon>Teleostei</taxon>
        <taxon>Ostariophysi</taxon>
        <taxon>Siluriformes</taxon>
        <taxon>Sisoridae</taxon>
        <taxon>Sisorinae</taxon>
        <taxon>Bagarius</taxon>
    </lineage>
</organism>
<name>A0A556U500_BAGYA</name>
<proteinExistence type="predicted"/>
<evidence type="ECO:0000313" key="2">
    <source>
        <dbReference type="Proteomes" id="UP000319801"/>
    </source>
</evidence>
<comment type="caution">
    <text evidence="1">The sequence shown here is derived from an EMBL/GenBank/DDBJ whole genome shotgun (WGS) entry which is preliminary data.</text>
</comment>
<keyword evidence="2" id="KW-1185">Reference proteome</keyword>
<gene>
    <name evidence="1" type="ORF">Baya_6096</name>
</gene>
<accession>A0A556U500</accession>
<dbReference type="EMBL" id="VCAZ01000049">
    <property type="protein sequence ID" value="TSM77346.1"/>
    <property type="molecule type" value="Genomic_DNA"/>
</dbReference>